<gene>
    <name evidence="1" type="ORF">BN2614_LOCUS1</name>
</gene>
<accession>A0A9X9LNL2</accession>
<reference evidence="1 2" key="1">
    <citation type="submission" date="2018-10" db="EMBL/GenBank/DDBJ databases">
        <authorList>
            <person name="Ekblom R."/>
            <person name="Jareborg N."/>
        </authorList>
    </citation>
    <scope>NUCLEOTIDE SEQUENCE [LARGE SCALE GENOMIC DNA]</scope>
    <source>
        <tissue evidence="1">Muscle</tissue>
    </source>
</reference>
<dbReference type="Proteomes" id="UP000269945">
    <property type="component" value="Unassembled WGS sequence"/>
</dbReference>
<name>A0A9X9LNL2_GULGU</name>
<organism evidence="1 2">
    <name type="scientific">Gulo gulo</name>
    <name type="common">Wolverine</name>
    <name type="synonym">Gluton</name>
    <dbReference type="NCBI Taxonomy" id="48420"/>
    <lineage>
        <taxon>Eukaryota</taxon>
        <taxon>Metazoa</taxon>
        <taxon>Chordata</taxon>
        <taxon>Craniata</taxon>
        <taxon>Vertebrata</taxon>
        <taxon>Euteleostomi</taxon>
        <taxon>Mammalia</taxon>
        <taxon>Eutheria</taxon>
        <taxon>Laurasiatheria</taxon>
        <taxon>Carnivora</taxon>
        <taxon>Caniformia</taxon>
        <taxon>Musteloidea</taxon>
        <taxon>Mustelidae</taxon>
        <taxon>Guloninae</taxon>
        <taxon>Gulo</taxon>
    </lineage>
</organism>
<sequence length="65" mass="7423">MASFPTFMEANSSFGQVSDLPRNSKQREQLTCELSASERAVWDPKDRGHLRARLSAETQLGWFCF</sequence>
<dbReference type="AlphaFoldDB" id="A0A9X9LNL2"/>
<protein>
    <submittedName>
        <fullName evidence="1">Uncharacterized protein</fullName>
    </submittedName>
</protein>
<dbReference type="EMBL" id="CYRY02008964">
    <property type="protein sequence ID" value="VCW77545.1"/>
    <property type="molecule type" value="Genomic_DNA"/>
</dbReference>
<keyword evidence="2" id="KW-1185">Reference proteome</keyword>
<proteinExistence type="predicted"/>
<comment type="caution">
    <text evidence="1">The sequence shown here is derived from an EMBL/GenBank/DDBJ whole genome shotgun (WGS) entry which is preliminary data.</text>
</comment>
<evidence type="ECO:0000313" key="1">
    <source>
        <dbReference type="EMBL" id="VCW77545.1"/>
    </source>
</evidence>
<evidence type="ECO:0000313" key="2">
    <source>
        <dbReference type="Proteomes" id="UP000269945"/>
    </source>
</evidence>